<dbReference type="EMBL" id="GBEZ01005179">
    <property type="protein sequence ID" value="JAC80100.1"/>
    <property type="molecule type" value="Transcribed_RNA"/>
</dbReference>
<accession>A0A061SB73</accession>
<proteinExistence type="predicted"/>
<feature type="non-terminal residue" evidence="1">
    <location>
        <position position="60"/>
    </location>
</feature>
<reference evidence="1" key="1">
    <citation type="submission" date="2014-05" db="EMBL/GenBank/DDBJ databases">
        <title>The transcriptome of the halophilic microalga Tetraselmis sp. GSL018 isolated from the Great Salt Lake, Utah.</title>
        <authorList>
            <person name="Jinkerson R.E."/>
            <person name="D'Adamo S."/>
            <person name="Posewitz M.C."/>
        </authorList>
    </citation>
    <scope>NUCLEOTIDE SEQUENCE</scope>
    <source>
        <strain evidence="1">GSL018</strain>
    </source>
</reference>
<organism evidence="1">
    <name type="scientific">Tetraselmis sp. GSL018</name>
    <dbReference type="NCBI Taxonomy" id="582737"/>
    <lineage>
        <taxon>Eukaryota</taxon>
        <taxon>Viridiplantae</taxon>
        <taxon>Chlorophyta</taxon>
        <taxon>core chlorophytes</taxon>
        <taxon>Chlorodendrophyceae</taxon>
        <taxon>Chlorodendrales</taxon>
        <taxon>Chlorodendraceae</taxon>
        <taxon>Tetraselmis</taxon>
    </lineage>
</organism>
<evidence type="ECO:0000313" key="1">
    <source>
        <dbReference type="EMBL" id="JAC80100.1"/>
    </source>
</evidence>
<dbReference type="AlphaFoldDB" id="A0A061SB73"/>
<gene>
    <name evidence="1" type="ORF">TSPGSL018_11063</name>
</gene>
<sequence>MPLHPFASAYQLLDNLNFEASLDTCVAFLGAPIPPFVRKCPVETHLSHPAGHRTPVIGTG</sequence>
<name>A0A061SB73_9CHLO</name>
<protein>
    <submittedName>
        <fullName evidence="1">Uncharacterized protein</fullName>
    </submittedName>
</protein>